<feature type="region of interest" description="Disordered" evidence="1">
    <location>
        <begin position="27"/>
        <end position="68"/>
    </location>
</feature>
<keyword evidence="3" id="KW-1185">Reference proteome</keyword>
<feature type="compositionally biased region" description="Polar residues" evidence="1">
    <location>
        <begin position="203"/>
        <end position="216"/>
    </location>
</feature>
<reference evidence="2 3" key="1">
    <citation type="journal article" date="2018" name="Cell">
        <title>The Chara Genome: Secondary Complexity and Implications for Plant Terrestrialization.</title>
        <authorList>
            <person name="Nishiyama T."/>
            <person name="Sakayama H."/>
            <person name="Vries J.D."/>
            <person name="Buschmann H."/>
            <person name="Saint-Marcoux D."/>
            <person name="Ullrich K.K."/>
            <person name="Haas F.B."/>
            <person name="Vanderstraeten L."/>
            <person name="Becker D."/>
            <person name="Lang D."/>
            <person name="Vosolsobe S."/>
            <person name="Rombauts S."/>
            <person name="Wilhelmsson P.K.I."/>
            <person name="Janitza P."/>
            <person name="Kern R."/>
            <person name="Heyl A."/>
            <person name="Rumpler F."/>
            <person name="Villalobos L.I.A.C."/>
            <person name="Clay J.M."/>
            <person name="Skokan R."/>
            <person name="Toyoda A."/>
            <person name="Suzuki Y."/>
            <person name="Kagoshima H."/>
            <person name="Schijlen E."/>
            <person name="Tajeshwar N."/>
            <person name="Catarino B."/>
            <person name="Hetherington A.J."/>
            <person name="Saltykova A."/>
            <person name="Bonnot C."/>
            <person name="Breuninger H."/>
            <person name="Symeonidi A."/>
            <person name="Radhakrishnan G.V."/>
            <person name="Van Nieuwerburgh F."/>
            <person name="Deforce D."/>
            <person name="Chang C."/>
            <person name="Karol K.G."/>
            <person name="Hedrich R."/>
            <person name="Ulvskov P."/>
            <person name="Glockner G."/>
            <person name="Delwiche C.F."/>
            <person name="Petrasek J."/>
            <person name="Van de Peer Y."/>
            <person name="Friml J."/>
            <person name="Beilby M."/>
            <person name="Dolan L."/>
            <person name="Kohara Y."/>
            <person name="Sugano S."/>
            <person name="Fujiyama A."/>
            <person name="Delaux P.-M."/>
            <person name="Quint M."/>
            <person name="TheiBen G."/>
            <person name="Hagemann M."/>
            <person name="Harholt J."/>
            <person name="Dunand C."/>
            <person name="Zachgo S."/>
            <person name="Langdale J."/>
            <person name="Maumus F."/>
            <person name="Straeten D.V.D."/>
            <person name="Gould S.B."/>
            <person name="Rensing S.A."/>
        </authorList>
    </citation>
    <scope>NUCLEOTIDE SEQUENCE [LARGE SCALE GENOMIC DNA]</scope>
    <source>
        <strain evidence="2 3">S276</strain>
    </source>
</reference>
<accession>A0A388K288</accession>
<evidence type="ECO:0000256" key="1">
    <source>
        <dbReference type="SAM" id="MobiDB-lite"/>
    </source>
</evidence>
<comment type="caution">
    <text evidence="2">The sequence shown here is derived from an EMBL/GenBank/DDBJ whole genome shotgun (WGS) entry which is preliminary data.</text>
</comment>
<feature type="compositionally biased region" description="Basic residues" evidence="1">
    <location>
        <begin position="49"/>
        <end position="58"/>
    </location>
</feature>
<sequence>MLKKERAEEFYEFVAFRYAEKKRVRGQGTVDKDKTIPTTNDNFQDLRPKATKTGKNQRRKETNNEQVEVEEQSERVLLKKEAAVVLSQTEKLRKWNKEYASEFTSIAQIARGEVPRVIEAARSARRTLRNIRPLITTRYVRKAKEWQIAKDVAFKIPHFVEGENGIKLLKGKVTTEAPLGLFETVTIEEEQTVLDTQEESENPLKNSNETSRNSPRAFSPLIAKMPESTQLRPGMIWKPWRTVTEVPYNILTDIGISTELLATVVAQIVRTGQLEGGEDLESKAHAIDCERFYRSDASDVGSDAGSCEGDDEQDGLGQYQELEKDSSKQVELDGVNAVGDLALSPLTGSEPETVHEALGGDTDKEDSPT</sequence>
<feature type="region of interest" description="Disordered" evidence="1">
    <location>
        <begin position="192"/>
        <end position="217"/>
    </location>
</feature>
<feature type="compositionally biased region" description="Acidic residues" evidence="1">
    <location>
        <begin position="192"/>
        <end position="201"/>
    </location>
</feature>
<protein>
    <submittedName>
        <fullName evidence="2">Uncharacterized protein</fullName>
    </submittedName>
</protein>
<gene>
    <name evidence="2" type="ORF">CBR_g40838</name>
</gene>
<feature type="region of interest" description="Disordered" evidence="1">
    <location>
        <begin position="341"/>
        <end position="369"/>
    </location>
</feature>
<organism evidence="2 3">
    <name type="scientific">Chara braunii</name>
    <name type="common">Braun's stonewort</name>
    <dbReference type="NCBI Taxonomy" id="69332"/>
    <lineage>
        <taxon>Eukaryota</taxon>
        <taxon>Viridiplantae</taxon>
        <taxon>Streptophyta</taxon>
        <taxon>Charophyceae</taxon>
        <taxon>Charales</taxon>
        <taxon>Characeae</taxon>
        <taxon>Chara</taxon>
    </lineage>
</organism>
<evidence type="ECO:0000313" key="3">
    <source>
        <dbReference type="Proteomes" id="UP000265515"/>
    </source>
</evidence>
<dbReference type="Gramene" id="GBG64139">
    <property type="protein sequence ID" value="GBG64139"/>
    <property type="gene ID" value="CBR_g40838"/>
</dbReference>
<dbReference type="Proteomes" id="UP000265515">
    <property type="component" value="Unassembled WGS sequence"/>
</dbReference>
<proteinExistence type="predicted"/>
<dbReference type="EMBL" id="BFEA01000047">
    <property type="protein sequence ID" value="GBG64139.1"/>
    <property type="molecule type" value="Genomic_DNA"/>
</dbReference>
<name>A0A388K288_CHABU</name>
<dbReference type="AlphaFoldDB" id="A0A388K288"/>
<evidence type="ECO:0000313" key="2">
    <source>
        <dbReference type="EMBL" id="GBG64139.1"/>
    </source>
</evidence>